<keyword evidence="1" id="KW-0472">Membrane</keyword>
<dbReference type="VEuPathDB" id="FungiDB:SPRG_15958"/>
<keyword evidence="1" id="KW-0812">Transmembrane</keyword>
<evidence type="ECO:0000256" key="1">
    <source>
        <dbReference type="SAM" id="Phobius"/>
    </source>
</evidence>
<dbReference type="EMBL" id="KK583417">
    <property type="protein sequence ID" value="KDO18576.1"/>
    <property type="molecule type" value="Genomic_DNA"/>
</dbReference>
<keyword evidence="3" id="KW-1185">Reference proteome</keyword>
<evidence type="ECO:0000313" key="3">
    <source>
        <dbReference type="Proteomes" id="UP000030745"/>
    </source>
</evidence>
<feature type="transmembrane region" description="Helical" evidence="1">
    <location>
        <begin position="291"/>
        <end position="311"/>
    </location>
</feature>
<dbReference type="OMA" id="QPTMLYV"/>
<dbReference type="AlphaFoldDB" id="A0A067BWB2"/>
<proteinExistence type="predicted"/>
<dbReference type="RefSeq" id="XP_012210709.1">
    <property type="nucleotide sequence ID" value="XM_012355319.1"/>
</dbReference>
<evidence type="ECO:0000313" key="2">
    <source>
        <dbReference type="EMBL" id="KDO18576.1"/>
    </source>
</evidence>
<dbReference type="KEGG" id="spar:SPRG_15958"/>
<dbReference type="STRING" id="695850.A0A067BWB2"/>
<accession>A0A067BWB2</accession>
<feature type="transmembrane region" description="Helical" evidence="1">
    <location>
        <begin position="48"/>
        <end position="67"/>
    </location>
</feature>
<name>A0A067BWB2_SAPPC</name>
<dbReference type="GeneID" id="24137629"/>
<dbReference type="Proteomes" id="UP000030745">
    <property type="component" value="Unassembled WGS sequence"/>
</dbReference>
<reference evidence="2 3" key="1">
    <citation type="journal article" date="2013" name="PLoS Genet.">
        <title>Distinctive expansion of potential virulence genes in the genome of the oomycete fish pathogen Saprolegnia parasitica.</title>
        <authorList>
            <person name="Jiang R.H."/>
            <person name="de Bruijn I."/>
            <person name="Haas B.J."/>
            <person name="Belmonte R."/>
            <person name="Lobach L."/>
            <person name="Christie J."/>
            <person name="van den Ackerveken G."/>
            <person name="Bottin A."/>
            <person name="Bulone V."/>
            <person name="Diaz-Moreno S.M."/>
            <person name="Dumas B."/>
            <person name="Fan L."/>
            <person name="Gaulin E."/>
            <person name="Govers F."/>
            <person name="Grenville-Briggs L.J."/>
            <person name="Horner N.R."/>
            <person name="Levin J.Z."/>
            <person name="Mammella M."/>
            <person name="Meijer H.J."/>
            <person name="Morris P."/>
            <person name="Nusbaum C."/>
            <person name="Oome S."/>
            <person name="Phillips A.J."/>
            <person name="van Rooyen D."/>
            <person name="Rzeszutek E."/>
            <person name="Saraiva M."/>
            <person name="Secombes C.J."/>
            <person name="Seidl M.F."/>
            <person name="Snel B."/>
            <person name="Stassen J.H."/>
            <person name="Sykes S."/>
            <person name="Tripathy S."/>
            <person name="van den Berg H."/>
            <person name="Vega-Arreguin J.C."/>
            <person name="Wawra S."/>
            <person name="Young S.K."/>
            <person name="Zeng Q."/>
            <person name="Dieguez-Uribeondo J."/>
            <person name="Russ C."/>
            <person name="Tyler B.M."/>
            <person name="van West P."/>
        </authorList>
    </citation>
    <scope>NUCLEOTIDE SEQUENCE [LARGE SCALE GENOMIC DNA]</scope>
    <source>
        <strain evidence="2 3">CBS 223.65</strain>
    </source>
</reference>
<feature type="transmembrane region" description="Helical" evidence="1">
    <location>
        <begin position="260"/>
        <end position="279"/>
    </location>
</feature>
<protein>
    <submittedName>
        <fullName evidence="2">Uncharacterized protein</fullName>
    </submittedName>
</protein>
<feature type="transmembrane region" description="Helical" evidence="1">
    <location>
        <begin position="221"/>
        <end position="240"/>
    </location>
</feature>
<gene>
    <name evidence="2" type="ORF">SPRG_15958</name>
</gene>
<organism evidence="2 3">
    <name type="scientific">Saprolegnia parasitica (strain CBS 223.65)</name>
    <dbReference type="NCBI Taxonomy" id="695850"/>
    <lineage>
        <taxon>Eukaryota</taxon>
        <taxon>Sar</taxon>
        <taxon>Stramenopiles</taxon>
        <taxon>Oomycota</taxon>
        <taxon>Saprolegniomycetes</taxon>
        <taxon>Saprolegniales</taxon>
        <taxon>Saprolegniaceae</taxon>
        <taxon>Saprolegnia</taxon>
    </lineage>
</organism>
<keyword evidence="1" id="KW-1133">Transmembrane helix</keyword>
<sequence>MTEPCDDPIGVCLRACTHVNWTTICALGFSSNWACCDLNVLNAVLPTTLWAIFLGLSVWFGWFTGIVSELRTSVDDLHDINTQALGVVVARQTHSVLGREIGDPRRVLMLLAMGSELVGFSYLPVQLLLYEYTNGTFAAQSSAGFQWLKFCLFTLLLWLLLLPRRVTRRIDGLLTKVVAPLLFDTCSLFYMYTIVDIGACSNGMDTWTLPDGTTCGSESRYGVFAALGTASFVLFYWHSLQYKLRLNDQVFAVRFRYQTSFGSLMAYTRTACCLGFFTVQRLLLYFDKIHVFLAFSIFNMVLFSLLLHYNYVNQPCLGVGLLPNNLRSLSFATSVYTSTILFGISCALHASGSESMSLVEQRILQAAAVAYFPLAAATWAINSRRARLYHVPNLSLKASLVHSTPRVRAIAAVSIALEDQSRWSTSDILDLLTLLDDNLKTSPAFEQGLVLAYTCQALWNLYFKYVSVHTPLNEPGADSMLSLGLWSNQRMSTVNNAFGPTGFHNRSRPHGSALLALVQRNVTVGAHTTTQHMDELSSSPLIASILSNCIHTLKVLSRISASPARLIAAKVLQEMYVARVLRLSQPTMLYVCCSICASASPSQSSAAAATLRHLFVSHFECSESMTVHFTDYWNLLHLSQYLLRASREPSDVSRAEGVADVVLSIVQMIESNAATSNPANALSEAFVANILAAQAQIATSYKLLTLLDDICLSTHWAFQMYLDELHRASRDVTMRKTQRIGALYRTRLFSHGKSTAAIVPSRPPTRHAELSVQKVTSFLLQSKQANLVGPDIVAAIKKRKTEEAMLLVQVTMVMNEGCRDHLSLQELGPGTVTVLKTLLYTLRDQPMLRAHIKSRLKPAEANYLKHLELLLAPKHSSGLRIAILATGKIVPSKVAR</sequence>
<feature type="transmembrane region" description="Helical" evidence="1">
    <location>
        <begin position="331"/>
        <end position="351"/>
    </location>
</feature>
<dbReference type="OrthoDB" id="73365at2759"/>
<feature type="transmembrane region" description="Helical" evidence="1">
    <location>
        <begin position="145"/>
        <end position="162"/>
    </location>
</feature>
<feature type="transmembrane region" description="Helical" evidence="1">
    <location>
        <begin position="107"/>
        <end position="125"/>
    </location>
</feature>